<dbReference type="SUPFAM" id="SSF53335">
    <property type="entry name" value="S-adenosyl-L-methionine-dependent methyltransferases"/>
    <property type="match status" value="1"/>
</dbReference>
<feature type="active site" description="Nucleophile" evidence="5">
    <location>
        <position position="392"/>
    </location>
</feature>
<feature type="domain" description="SAM-dependent MTase RsmB/NOP-type" evidence="7">
    <location>
        <begin position="157"/>
        <end position="462"/>
    </location>
</feature>
<name>L8GJZ1_ACACF</name>
<dbReference type="PROSITE" id="PS51686">
    <property type="entry name" value="SAM_MT_RSMB_NOP"/>
    <property type="match status" value="1"/>
</dbReference>
<evidence type="ECO:0000259" key="7">
    <source>
        <dbReference type="PROSITE" id="PS51686"/>
    </source>
</evidence>
<keyword evidence="2 5" id="KW-0808">Transferase</keyword>
<evidence type="ECO:0000256" key="3">
    <source>
        <dbReference type="ARBA" id="ARBA00022691"/>
    </source>
</evidence>
<dbReference type="RefSeq" id="XP_004335365.1">
    <property type="nucleotide sequence ID" value="XM_004335317.1"/>
</dbReference>
<dbReference type="SUPFAM" id="SSF88697">
    <property type="entry name" value="PUA domain-like"/>
    <property type="match status" value="1"/>
</dbReference>
<evidence type="ECO:0000256" key="6">
    <source>
        <dbReference type="SAM" id="MobiDB-lite"/>
    </source>
</evidence>
<dbReference type="VEuPathDB" id="AmoebaDB:ACA1_240290"/>
<keyword evidence="3 5" id="KW-0949">S-adenosyl-L-methionine</keyword>
<dbReference type="PANTHER" id="PTHR22807:SF34">
    <property type="entry name" value="TRNA (CYTOSINE(72)-C(5))-METHYLTRANSFERASE NSUN6"/>
    <property type="match status" value="1"/>
</dbReference>
<comment type="similarity">
    <text evidence="5">Belongs to the class I-like SAM-binding methyltransferase superfamily. RsmB/NOP family.</text>
</comment>
<dbReference type="InterPro" id="IPR036974">
    <property type="entry name" value="PUA_sf"/>
</dbReference>
<dbReference type="CDD" id="cd02440">
    <property type="entry name" value="AdoMet_MTases"/>
    <property type="match status" value="1"/>
</dbReference>
<dbReference type="Gene3D" id="3.40.50.150">
    <property type="entry name" value="Vaccinia Virus protein VP39"/>
    <property type="match status" value="1"/>
</dbReference>
<feature type="region of interest" description="Disordered" evidence="6">
    <location>
        <begin position="71"/>
        <end position="99"/>
    </location>
</feature>
<dbReference type="CDD" id="cd21150">
    <property type="entry name" value="PUA_NSun6-like"/>
    <property type="match status" value="1"/>
</dbReference>
<dbReference type="PROSITE" id="PS50890">
    <property type="entry name" value="PUA"/>
    <property type="match status" value="1"/>
</dbReference>
<dbReference type="PANTHER" id="PTHR22807">
    <property type="entry name" value="NOP2 YEAST -RELATED NOL1/NOP2/FMU SUN DOMAIN-CONTAINING"/>
    <property type="match status" value="1"/>
</dbReference>
<sequence>MECEEGARAIELHATAVQGLARYYHPSAQGTSDVEVWRRVLAAPPNVTSLRVNCLRTDVDSACRQLADHLQRAAPKAGPETTDASGDEGAEQPQREQAMPTVHPVLRDVIILPCTGPHKREPKYPPAVVDRSCGEAVLRGAHIYAAGVIAAAGDLHKGDMVSVFVDDGKGGKTGKLTRGEFVHDAGNWLFVGNGRMTMGRGQMFSGTSGVAIEMVEQIYETPSLNGVMDDLLFLQNIPSIVVGHLLDPQPGDLILDMCAAPGGKTTHIAALANDRARIFALDKNVGKVEGVQRLCQRLGITSVTALTLDATKALLPADSAPDQVGEKITGWRAHTFDRILLDPPCSGLGNRPRLKDTQTWSALQTHAAYQRKIIHTAVPLLKPGGTLVYSTCTISPLENEENVAFILRMFPEMELVEQVPRLGASGLDSTSLGPAERGLVQRFDPTLDPGVTGFFIAKFVKRRTSALSQ</sequence>
<dbReference type="InterPro" id="IPR049560">
    <property type="entry name" value="MeTrfase_RsmB-F_NOP2_cat"/>
</dbReference>
<dbReference type="OrthoDB" id="260824at2759"/>
<dbReference type="Proteomes" id="UP000011083">
    <property type="component" value="Unassembled WGS sequence"/>
</dbReference>
<dbReference type="GeneID" id="14913944"/>
<dbReference type="EMBL" id="KB008093">
    <property type="protein sequence ID" value="ELR13352.1"/>
    <property type="molecule type" value="Genomic_DNA"/>
</dbReference>
<dbReference type="PRINTS" id="PR02008">
    <property type="entry name" value="RCMTFAMILY"/>
</dbReference>
<keyword evidence="4 5" id="KW-0694">RNA-binding</keyword>
<dbReference type="GO" id="GO:0001510">
    <property type="term" value="P:RNA methylation"/>
    <property type="evidence" value="ECO:0007669"/>
    <property type="project" value="InterPro"/>
</dbReference>
<dbReference type="InterPro" id="IPR002478">
    <property type="entry name" value="PUA"/>
</dbReference>
<evidence type="ECO:0000313" key="9">
    <source>
        <dbReference type="Proteomes" id="UP000011083"/>
    </source>
</evidence>
<evidence type="ECO:0000256" key="1">
    <source>
        <dbReference type="ARBA" id="ARBA00022603"/>
    </source>
</evidence>
<evidence type="ECO:0000256" key="2">
    <source>
        <dbReference type="ARBA" id="ARBA00022679"/>
    </source>
</evidence>
<dbReference type="GO" id="GO:0003723">
    <property type="term" value="F:RNA binding"/>
    <property type="evidence" value="ECO:0007669"/>
    <property type="project" value="UniProtKB-UniRule"/>
</dbReference>
<dbReference type="InterPro" id="IPR029063">
    <property type="entry name" value="SAM-dependent_MTases_sf"/>
</dbReference>
<dbReference type="STRING" id="1257118.L8GJZ1"/>
<evidence type="ECO:0000313" key="8">
    <source>
        <dbReference type="EMBL" id="ELR13352.1"/>
    </source>
</evidence>
<dbReference type="Pfam" id="PF01189">
    <property type="entry name" value="Methyltr_RsmB-F"/>
    <property type="match status" value="1"/>
</dbReference>
<dbReference type="InterPro" id="IPR015947">
    <property type="entry name" value="PUA-like_sf"/>
</dbReference>
<protein>
    <submittedName>
        <fullName evidence="8">NOL1/NOP2/sun family domain containing protein</fullName>
    </submittedName>
</protein>
<feature type="binding site" evidence="5">
    <location>
        <position position="342"/>
    </location>
    <ligand>
        <name>S-adenosyl-L-methionine</name>
        <dbReference type="ChEBI" id="CHEBI:59789"/>
    </ligand>
</feature>
<keyword evidence="1 5" id="KW-0489">Methyltransferase</keyword>
<dbReference type="Pfam" id="PF01472">
    <property type="entry name" value="PUA"/>
    <property type="match status" value="1"/>
</dbReference>
<feature type="binding site" evidence="5">
    <location>
        <begin position="258"/>
        <end position="264"/>
    </location>
    <ligand>
        <name>S-adenosyl-L-methionine</name>
        <dbReference type="ChEBI" id="CHEBI:59789"/>
    </ligand>
</feature>
<feature type="binding site" evidence="5">
    <location>
        <position position="282"/>
    </location>
    <ligand>
        <name>S-adenosyl-L-methionine</name>
        <dbReference type="ChEBI" id="CHEBI:59789"/>
    </ligand>
</feature>
<dbReference type="InterPro" id="IPR023267">
    <property type="entry name" value="RCMT"/>
</dbReference>
<dbReference type="Gene3D" id="2.30.130.10">
    <property type="entry name" value="PUA domain"/>
    <property type="match status" value="1"/>
</dbReference>
<reference evidence="8 9" key="1">
    <citation type="journal article" date="2013" name="Genome Biol.">
        <title>Genome of Acanthamoeba castellanii highlights extensive lateral gene transfer and early evolution of tyrosine kinase signaling.</title>
        <authorList>
            <person name="Clarke M."/>
            <person name="Lohan A.J."/>
            <person name="Liu B."/>
            <person name="Lagkouvardos I."/>
            <person name="Roy S."/>
            <person name="Zafar N."/>
            <person name="Bertelli C."/>
            <person name="Schilde C."/>
            <person name="Kianianmomeni A."/>
            <person name="Burglin T.R."/>
            <person name="Frech C."/>
            <person name="Turcotte B."/>
            <person name="Kopec K.O."/>
            <person name="Synnott J.M."/>
            <person name="Choo C."/>
            <person name="Paponov I."/>
            <person name="Finkler A."/>
            <person name="Soon Heng Tan C."/>
            <person name="Hutchins A.P."/>
            <person name="Weinmeier T."/>
            <person name="Rattei T."/>
            <person name="Chu J.S."/>
            <person name="Gimenez G."/>
            <person name="Irimia M."/>
            <person name="Rigden D.J."/>
            <person name="Fitzpatrick D.A."/>
            <person name="Lorenzo-Morales J."/>
            <person name="Bateman A."/>
            <person name="Chiu C.H."/>
            <person name="Tang P."/>
            <person name="Hegemann P."/>
            <person name="Fromm H."/>
            <person name="Raoult D."/>
            <person name="Greub G."/>
            <person name="Miranda-Saavedra D."/>
            <person name="Chen N."/>
            <person name="Nash P."/>
            <person name="Ginger M.L."/>
            <person name="Horn M."/>
            <person name="Schaap P."/>
            <person name="Caler L."/>
            <person name="Loftus B."/>
        </authorList>
    </citation>
    <scope>NUCLEOTIDE SEQUENCE [LARGE SCALE GENOMIC DNA]</scope>
    <source>
        <strain evidence="8 9">Neff</strain>
    </source>
</reference>
<feature type="binding site" evidence="5">
    <location>
        <position position="309"/>
    </location>
    <ligand>
        <name>S-adenosyl-L-methionine</name>
        <dbReference type="ChEBI" id="CHEBI:59789"/>
    </ligand>
</feature>
<keyword evidence="9" id="KW-1185">Reference proteome</keyword>
<dbReference type="KEGG" id="acan:ACA1_240290"/>
<evidence type="ECO:0000256" key="4">
    <source>
        <dbReference type="ARBA" id="ARBA00022884"/>
    </source>
</evidence>
<organism evidence="8 9">
    <name type="scientific">Acanthamoeba castellanii (strain ATCC 30010 / Neff)</name>
    <dbReference type="NCBI Taxonomy" id="1257118"/>
    <lineage>
        <taxon>Eukaryota</taxon>
        <taxon>Amoebozoa</taxon>
        <taxon>Discosea</taxon>
        <taxon>Longamoebia</taxon>
        <taxon>Centramoebida</taxon>
        <taxon>Acanthamoebidae</taxon>
        <taxon>Acanthamoeba</taxon>
    </lineage>
</organism>
<accession>L8GJZ1</accession>
<dbReference type="AlphaFoldDB" id="L8GJZ1"/>
<gene>
    <name evidence="8" type="ORF">ACA1_240290</name>
</gene>
<dbReference type="OMA" id="YQGAMLY"/>
<proteinExistence type="inferred from homology"/>
<dbReference type="GO" id="GO:0008173">
    <property type="term" value="F:RNA methyltransferase activity"/>
    <property type="evidence" value="ECO:0007669"/>
    <property type="project" value="InterPro"/>
</dbReference>
<dbReference type="InterPro" id="IPR001678">
    <property type="entry name" value="MeTrfase_RsmB-F_NOP2_dom"/>
</dbReference>
<evidence type="ECO:0000256" key="5">
    <source>
        <dbReference type="PROSITE-ProRule" id="PRU01023"/>
    </source>
</evidence>